<gene>
    <name evidence="2" type="ORF">ACFSJF_04335</name>
</gene>
<name>A0ABW4VV03_9BACI</name>
<dbReference type="Proteomes" id="UP001597383">
    <property type="component" value="Unassembled WGS sequence"/>
</dbReference>
<keyword evidence="1" id="KW-1133">Transmembrane helix</keyword>
<feature type="transmembrane region" description="Helical" evidence="1">
    <location>
        <begin position="14"/>
        <end position="36"/>
    </location>
</feature>
<evidence type="ECO:0008006" key="4">
    <source>
        <dbReference type="Google" id="ProtNLM"/>
    </source>
</evidence>
<keyword evidence="1" id="KW-0472">Membrane</keyword>
<evidence type="ECO:0000313" key="2">
    <source>
        <dbReference type="EMBL" id="MFD2043502.1"/>
    </source>
</evidence>
<protein>
    <recommendedName>
        <fullName evidence="4">LPXTG cell wall anchor domain-containing protein</fullName>
    </recommendedName>
</protein>
<keyword evidence="1" id="KW-0812">Transmembrane</keyword>
<dbReference type="EMBL" id="JBHUHQ010000009">
    <property type="protein sequence ID" value="MFD2043502.1"/>
    <property type="molecule type" value="Genomic_DNA"/>
</dbReference>
<proteinExistence type="predicted"/>
<dbReference type="RefSeq" id="WP_377555228.1">
    <property type="nucleotide sequence ID" value="NZ_JBHUHQ010000009.1"/>
</dbReference>
<comment type="caution">
    <text evidence="2">The sequence shown here is derived from an EMBL/GenBank/DDBJ whole genome shotgun (WGS) entry which is preliminary data.</text>
</comment>
<evidence type="ECO:0000256" key="1">
    <source>
        <dbReference type="SAM" id="Phobius"/>
    </source>
</evidence>
<evidence type="ECO:0000313" key="3">
    <source>
        <dbReference type="Proteomes" id="UP001597383"/>
    </source>
</evidence>
<keyword evidence="3" id="KW-1185">Reference proteome</keyword>
<sequence length="42" mass="4628">MIQPIDTGTMMLNVIIYILVLASIMGGGIFGGYKLIKKKKEK</sequence>
<reference evidence="3" key="1">
    <citation type="journal article" date="2019" name="Int. J. Syst. Evol. Microbiol.">
        <title>The Global Catalogue of Microorganisms (GCM) 10K type strain sequencing project: providing services to taxonomists for standard genome sequencing and annotation.</title>
        <authorList>
            <consortium name="The Broad Institute Genomics Platform"/>
            <consortium name="The Broad Institute Genome Sequencing Center for Infectious Disease"/>
            <person name="Wu L."/>
            <person name="Ma J."/>
        </authorList>
    </citation>
    <scope>NUCLEOTIDE SEQUENCE [LARGE SCALE GENOMIC DNA]</scope>
    <source>
        <strain evidence="3">R28</strain>
    </source>
</reference>
<accession>A0ABW4VV03</accession>
<organism evidence="2 3">
    <name type="scientific">Ornithinibacillus salinisoli</name>
    <dbReference type="NCBI Taxonomy" id="1848459"/>
    <lineage>
        <taxon>Bacteria</taxon>
        <taxon>Bacillati</taxon>
        <taxon>Bacillota</taxon>
        <taxon>Bacilli</taxon>
        <taxon>Bacillales</taxon>
        <taxon>Bacillaceae</taxon>
        <taxon>Ornithinibacillus</taxon>
    </lineage>
</organism>